<organism evidence="1 2">
    <name type="scientific">Ferriphaselus amnicola</name>
    <dbReference type="NCBI Taxonomy" id="1188319"/>
    <lineage>
        <taxon>Bacteria</taxon>
        <taxon>Pseudomonadati</taxon>
        <taxon>Pseudomonadota</taxon>
        <taxon>Betaproteobacteria</taxon>
        <taxon>Nitrosomonadales</taxon>
        <taxon>Gallionellaceae</taxon>
        <taxon>Ferriphaselus</taxon>
    </lineage>
</organism>
<dbReference type="EMBL" id="AP018738">
    <property type="protein sequence ID" value="BBE50461.1"/>
    <property type="molecule type" value="Genomic_DNA"/>
</dbReference>
<gene>
    <name evidence="1" type="ORF">OYT1_ch0898</name>
</gene>
<dbReference type="STRING" id="1188319.OYT1_01766"/>
<reference evidence="1 2" key="1">
    <citation type="submission" date="2018-06" db="EMBL/GenBank/DDBJ databases">
        <title>OYT1 Genome Sequencing.</title>
        <authorList>
            <person name="Kato S."/>
            <person name="Itoh T."/>
            <person name="Ohkuma M."/>
        </authorList>
    </citation>
    <scope>NUCLEOTIDE SEQUENCE [LARGE SCALE GENOMIC DNA]</scope>
    <source>
        <strain evidence="1 2">OYT1</strain>
    </source>
</reference>
<proteinExistence type="predicted"/>
<accession>A0A2Z6GA94</accession>
<evidence type="ECO:0000313" key="1">
    <source>
        <dbReference type="EMBL" id="BBE50461.1"/>
    </source>
</evidence>
<name>A0A2Z6GA94_9PROT</name>
<keyword evidence="2" id="KW-1185">Reference proteome</keyword>
<dbReference type="RefSeq" id="WP_062626933.1">
    <property type="nucleotide sequence ID" value="NZ_AP018738.1"/>
</dbReference>
<protein>
    <submittedName>
        <fullName evidence="1">Uncharacterized protein</fullName>
    </submittedName>
</protein>
<evidence type="ECO:0000313" key="2">
    <source>
        <dbReference type="Proteomes" id="UP000033070"/>
    </source>
</evidence>
<dbReference type="AlphaFoldDB" id="A0A2Z6GA94"/>
<dbReference type="Proteomes" id="UP000033070">
    <property type="component" value="Chromosome"/>
</dbReference>
<sequence length="135" mass="15231">MTSQVGDVAMQARAELRLRLMIEASDEDGVAALIPSIETGLCGLARIATWSCERYWKFPKLFDCDLLLAPEGSPSAAFDRILGLATHWQRYDNDDEAADREAIWSRNVTPDGMFIHPQIEWVQMSQHPELPRTTV</sequence>
<dbReference type="KEGG" id="fam:OYT1_ch0898"/>